<name>A0A5B8UKP5_9BACT</name>
<reference evidence="1 2" key="1">
    <citation type="journal article" date="2015" name="Int. J. Syst. Evol. Microbiol.">
        <title>Flavisolibacter ginsenosidimutans sp. nov., with ginsenoside-converting activity isolated from soil used for cultivating ginseng.</title>
        <authorList>
            <person name="Zhao Y."/>
            <person name="Liu Q."/>
            <person name="Kang M.S."/>
            <person name="Jin F."/>
            <person name="Yu H."/>
            <person name="Im W.T."/>
        </authorList>
    </citation>
    <scope>NUCLEOTIDE SEQUENCE [LARGE SCALE GENOMIC DNA]</scope>
    <source>
        <strain evidence="1 2">Gsoil 636</strain>
    </source>
</reference>
<dbReference type="AlphaFoldDB" id="A0A5B8UKP5"/>
<proteinExistence type="predicted"/>
<evidence type="ECO:0000313" key="2">
    <source>
        <dbReference type="Proteomes" id="UP000321204"/>
    </source>
</evidence>
<gene>
    <name evidence="1" type="ORF">FSB75_15580</name>
</gene>
<dbReference type="EMBL" id="CP042433">
    <property type="protein sequence ID" value="QEC57257.1"/>
    <property type="molecule type" value="Genomic_DNA"/>
</dbReference>
<sequence length="137" mass="15424">MKTICLSLFATVFVLQGFSQTTQHWTVELNSKTLLTANTEDTTANTIAVKDLKKGSLIVTYVPGAVEGQRKRRIMVFNTGDRELYSEQTLSLVIPVKTLKKWKPTSPQIKIYTVPVLDEGGAVVRLRRVHLCTIRFD</sequence>
<accession>A0A5B8UKP5</accession>
<protein>
    <submittedName>
        <fullName evidence="1">Uncharacterized protein</fullName>
    </submittedName>
</protein>
<keyword evidence="2" id="KW-1185">Reference proteome</keyword>
<dbReference type="Proteomes" id="UP000321204">
    <property type="component" value="Chromosome"/>
</dbReference>
<organism evidence="1 2">
    <name type="scientific">Flavisolibacter ginsenosidimutans</name>
    <dbReference type="NCBI Taxonomy" id="661481"/>
    <lineage>
        <taxon>Bacteria</taxon>
        <taxon>Pseudomonadati</taxon>
        <taxon>Bacteroidota</taxon>
        <taxon>Chitinophagia</taxon>
        <taxon>Chitinophagales</taxon>
        <taxon>Chitinophagaceae</taxon>
        <taxon>Flavisolibacter</taxon>
    </lineage>
</organism>
<dbReference type="RefSeq" id="WP_146789383.1">
    <property type="nucleotide sequence ID" value="NZ_BAABIO010000003.1"/>
</dbReference>
<dbReference type="OrthoDB" id="679984at2"/>
<dbReference type="KEGG" id="fgg:FSB75_15580"/>
<evidence type="ECO:0000313" key="1">
    <source>
        <dbReference type="EMBL" id="QEC57257.1"/>
    </source>
</evidence>